<dbReference type="EMBL" id="BSNV01000049">
    <property type="protein sequence ID" value="GLQ67149.1"/>
    <property type="molecule type" value="Genomic_DNA"/>
</dbReference>
<dbReference type="InterPro" id="IPR010877">
    <property type="entry name" value="Phage_Mu_Gp46"/>
</dbReference>
<dbReference type="Proteomes" id="UP001156629">
    <property type="component" value="Unassembled WGS sequence"/>
</dbReference>
<dbReference type="GeneID" id="76194744"/>
<reference evidence="2" key="1">
    <citation type="journal article" date="2019" name="Int. J. Syst. Evol. Microbiol.">
        <title>The Global Catalogue of Microorganisms (GCM) 10K type strain sequencing project: providing services to taxonomists for standard genome sequencing and annotation.</title>
        <authorList>
            <consortium name="The Broad Institute Genomics Platform"/>
            <consortium name="The Broad Institute Genome Sequencing Center for Infectious Disease"/>
            <person name="Wu L."/>
            <person name="Ma J."/>
        </authorList>
    </citation>
    <scope>NUCLEOTIDE SEQUENCE [LARGE SCALE GENOMIC DNA]</scope>
    <source>
        <strain evidence="2">NBRC 3266</strain>
    </source>
</reference>
<keyword evidence="2" id="KW-1185">Reference proteome</keyword>
<evidence type="ECO:0000313" key="1">
    <source>
        <dbReference type="EMBL" id="GLQ67149.1"/>
    </source>
</evidence>
<proteinExistence type="predicted"/>
<sequence length="167" mass="18287">MDIAIIWNARECRGDWTIVSGDLALDNPLRSAVMVSIFTDRVAPEQPSPADSAVAIQAPGNAAMSGLNDRRGWWGDAYEQDKLPVGSRLWQLRRAIKVGDKIVLLELKDILKECLQWLIDDGVATSISIRTAWSAVSANTAEFAIGVYEPGAAAPQTFLFSWAWEGL</sequence>
<dbReference type="Pfam" id="PF07409">
    <property type="entry name" value="GP46"/>
    <property type="match status" value="1"/>
</dbReference>
<dbReference type="RefSeq" id="WP_099286618.1">
    <property type="nucleotide sequence ID" value="NZ_BEWP01000006.1"/>
</dbReference>
<comment type="caution">
    <text evidence="1">The sequence shown here is derived from an EMBL/GenBank/DDBJ whole genome shotgun (WGS) entry which is preliminary data.</text>
</comment>
<gene>
    <name evidence="1" type="ORF">GCM10007870_27340</name>
</gene>
<evidence type="ECO:0008006" key="3">
    <source>
        <dbReference type="Google" id="ProtNLM"/>
    </source>
</evidence>
<protein>
    <recommendedName>
        <fullName evidence="3">Bacteriophage protein</fullName>
    </recommendedName>
</protein>
<name>A0ABQ5WVY3_9PROT</name>
<organism evidence="1 2">
    <name type="scientific">Gluconobacter kondonii</name>
    <dbReference type="NCBI Taxonomy" id="941463"/>
    <lineage>
        <taxon>Bacteria</taxon>
        <taxon>Pseudomonadati</taxon>
        <taxon>Pseudomonadota</taxon>
        <taxon>Alphaproteobacteria</taxon>
        <taxon>Acetobacterales</taxon>
        <taxon>Acetobacteraceae</taxon>
        <taxon>Gluconobacter</taxon>
    </lineage>
</organism>
<evidence type="ECO:0000313" key="2">
    <source>
        <dbReference type="Proteomes" id="UP001156629"/>
    </source>
</evidence>
<accession>A0ABQ5WVY3</accession>